<sequence length="285" mass="31875">MAIPSTGVNSTNTVTSITIDHHHALYLHPSDAPGSLTVGITLTGSDNYTLWSRAMKLALLGKNKLGFIDGSVQRDQFAGDLARLWDRCNAIVVSWIMSNISKDLLRGSNNAVHENMSPTTMFTKRNTRSTPRQKKPYNPNAYCDDCHMKGHLKVDCFKLLKCDHCHNTGHLKIDCYRLNGYPADYKGKRTTNIVTGLVLDDTHYCSNIAGPYSYHPQQQLVPHYNNQLQFTPQQHQKLIDMLNSSHIEDPWSSSFFLGQQPSTFPTSLFSSFFFFWGGGGGGGNK</sequence>
<protein>
    <recommendedName>
        <fullName evidence="1">Retrotransposon Copia-like N-terminal domain-containing protein</fullName>
    </recommendedName>
</protein>
<dbReference type="InterPro" id="IPR029472">
    <property type="entry name" value="Copia-like_N"/>
</dbReference>
<feature type="domain" description="Retrotransposon Copia-like N-terminal" evidence="1">
    <location>
        <begin position="28"/>
        <end position="73"/>
    </location>
</feature>
<reference evidence="2 3" key="1">
    <citation type="submission" date="2024-05" db="EMBL/GenBank/DDBJ databases">
        <title>De novo assembly of an allotetraploid wild potato.</title>
        <authorList>
            <person name="Hosaka A.J."/>
        </authorList>
    </citation>
    <scope>NUCLEOTIDE SEQUENCE [LARGE SCALE GENOMIC DNA]</scope>
    <source>
        <tissue evidence="2">Young leaves</tissue>
    </source>
</reference>
<dbReference type="PANTHER" id="PTHR37610:SF86">
    <property type="entry name" value="RETROTRANSPOSON COPIA-LIKE N-TERMINAL DOMAIN-CONTAINING PROTEIN"/>
    <property type="match status" value="1"/>
</dbReference>
<evidence type="ECO:0000313" key="2">
    <source>
        <dbReference type="EMBL" id="KAL3361500.1"/>
    </source>
</evidence>
<gene>
    <name evidence="2" type="ORF">AABB24_014402</name>
</gene>
<dbReference type="PANTHER" id="PTHR37610">
    <property type="entry name" value="CCHC-TYPE DOMAIN-CONTAINING PROTEIN"/>
    <property type="match status" value="1"/>
</dbReference>
<dbReference type="SUPFAM" id="SSF57756">
    <property type="entry name" value="Retrovirus zinc finger-like domains"/>
    <property type="match status" value="1"/>
</dbReference>
<dbReference type="InterPro" id="IPR036875">
    <property type="entry name" value="Znf_CCHC_sf"/>
</dbReference>
<accession>A0ABD2TZJ6</accession>
<dbReference type="Pfam" id="PF14244">
    <property type="entry name" value="Retrotran_gag_3"/>
    <property type="match status" value="1"/>
</dbReference>
<evidence type="ECO:0000259" key="1">
    <source>
        <dbReference type="Pfam" id="PF14244"/>
    </source>
</evidence>
<evidence type="ECO:0000313" key="3">
    <source>
        <dbReference type="Proteomes" id="UP001627284"/>
    </source>
</evidence>
<proteinExistence type="predicted"/>
<organism evidence="2 3">
    <name type="scientific">Solanum stoloniferum</name>
    <dbReference type="NCBI Taxonomy" id="62892"/>
    <lineage>
        <taxon>Eukaryota</taxon>
        <taxon>Viridiplantae</taxon>
        <taxon>Streptophyta</taxon>
        <taxon>Embryophyta</taxon>
        <taxon>Tracheophyta</taxon>
        <taxon>Spermatophyta</taxon>
        <taxon>Magnoliopsida</taxon>
        <taxon>eudicotyledons</taxon>
        <taxon>Gunneridae</taxon>
        <taxon>Pentapetalae</taxon>
        <taxon>asterids</taxon>
        <taxon>lamiids</taxon>
        <taxon>Solanales</taxon>
        <taxon>Solanaceae</taxon>
        <taxon>Solanoideae</taxon>
        <taxon>Solaneae</taxon>
        <taxon>Solanum</taxon>
    </lineage>
</organism>
<dbReference type="Proteomes" id="UP001627284">
    <property type="component" value="Unassembled WGS sequence"/>
</dbReference>
<dbReference type="AlphaFoldDB" id="A0ABD2TZJ6"/>
<comment type="caution">
    <text evidence="2">The sequence shown here is derived from an EMBL/GenBank/DDBJ whole genome shotgun (WGS) entry which is preliminary data.</text>
</comment>
<name>A0ABD2TZJ6_9SOLN</name>
<keyword evidence="3" id="KW-1185">Reference proteome</keyword>
<dbReference type="EMBL" id="JBJKTR010000008">
    <property type="protein sequence ID" value="KAL3361500.1"/>
    <property type="molecule type" value="Genomic_DNA"/>
</dbReference>